<dbReference type="Pfam" id="PF00583">
    <property type="entry name" value="Acetyltransf_1"/>
    <property type="match status" value="1"/>
</dbReference>
<gene>
    <name evidence="2" type="ORF">SAMN05660653_03036</name>
</gene>
<dbReference type="Proteomes" id="UP000198771">
    <property type="component" value="Unassembled WGS sequence"/>
</dbReference>
<evidence type="ECO:0000313" key="3">
    <source>
        <dbReference type="Proteomes" id="UP000198771"/>
    </source>
</evidence>
<keyword evidence="3" id="KW-1185">Reference proteome</keyword>
<dbReference type="PROSITE" id="PS51186">
    <property type="entry name" value="GNAT"/>
    <property type="match status" value="1"/>
</dbReference>
<dbReference type="RefSeq" id="WP_092123601.1">
    <property type="nucleotide sequence ID" value="NZ_FMXO01000021.1"/>
</dbReference>
<evidence type="ECO:0000313" key="2">
    <source>
        <dbReference type="EMBL" id="SDB59607.1"/>
    </source>
</evidence>
<reference evidence="2 3" key="1">
    <citation type="submission" date="2016-10" db="EMBL/GenBank/DDBJ databases">
        <authorList>
            <person name="de Groot N.N."/>
        </authorList>
    </citation>
    <scope>NUCLEOTIDE SEQUENCE [LARGE SCALE GENOMIC DNA]</scope>
    <source>
        <strain evidence="2 3">ASO4-2</strain>
    </source>
</reference>
<sequence>MSLSPSAAHAADSLEHIGNSLVQHGPLNERAYLMHLAPREETTVLSRLETLARENGYTKIFAKVPENVASRFTRAGYVAEAHVPGLFNGREGGVFMGRYFADWRKHPCNLDELRTVLAVSRKKAGLSTQLTPPPLPDNAHIVRMHPYQADAMAALYRNVFDSYPFPVFDPDYLRQAMAGDVQYYGILIQGRLAALASAEMDLEIGAAEMTDFATLTEYRGRKLAGILLKHMEDRMRAEGLATLYTIARAGSYGMNITFARAGYAFGGTLPNNTHIAGGLESMNVWHLALDQRQLSN</sequence>
<proteinExistence type="predicted"/>
<dbReference type="GO" id="GO:0008080">
    <property type="term" value="F:N-acetyltransferase activity"/>
    <property type="evidence" value="ECO:0007669"/>
    <property type="project" value="InterPro"/>
</dbReference>
<dbReference type="InterPro" id="IPR022525">
    <property type="entry name" value="GNAT_AblB"/>
</dbReference>
<dbReference type="NCBIfam" id="TIGR03827">
    <property type="entry name" value="GNAT_ablB"/>
    <property type="match status" value="1"/>
</dbReference>
<name>A0A1G6EQA5_9BACT</name>
<organism evidence="2 3">
    <name type="scientific">Desulfonatronum thiosulfatophilum</name>
    <dbReference type="NCBI Taxonomy" id="617002"/>
    <lineage>
        <taxon>Bacteria</taxon>
        <taxon>Pseudomonadati</taxon>
        <taxon>Thermodesulfobacteriota</taxon>
        <taxon>Desulfovibrionia</taxon>
        <taxon>Desulfovibrionales</taxon>
        <taxon>Desulfonatronaceae</taxon>
        <taxon>Desulfonatronum</taxon>
    </lineage>
</organism>
<keyword evidence="2" id="KW-0808">Transferase</keyword>
<dbReference type="SUPFAM" id="SSF55729">
    <property type="entry name" value="Acyl-CoA N-acyltransferases (Nat)"/>
    <property type="match status" value="1"/>
</dbReference>
<dbReference type="STRING" id="617002.SAMN05660653_03036"/>
<evidence type="ECO:0000259" key="1">
    <source>
        <dbReference type="PROSITE" id="PS51186"/>
    </source>
</evidence>
<dbReference type="OrthoDB" id="9790652at2"/>
<accession>A0A1G6EQA5</accession>
<dbReference type="CDD" id="cd04301">
    <property type="entry name" value="NAT_SF"/>
    <property type="match status" value="1"/>
</dbReference>
<dbReference type="InterPro" id="IPR016181">
    <property type="entry name" value="Acyl_CoA_acyltransferase"/>
</dbReference>
<dbReference type="AlphaFoldDB" id="A0A1G6EQA5"/>
<dbReference type="InterPro" id="IPR000182">
    <property type="entry name" value="GNAT_dom"/>
</dbReference>
<protein>
    <submittedName>
        <fullName evidence="2">Beta-lysine acetyltransferase</fullName>
    </submittedName>
</protein>
<dbReference type="Gene3D" id="3.40.630.30">
    <property type="match status" value="1"/>
</dbReference>
<feature type="domain" description="N-acetyltransferase" evidence="1">
    <location>
        <begin position="142"/>
        <end position="290"/>
    </location>
</feature>
<dbReference type="EMBL" id="FMXO01000021">
    <property type="protein sequence ID" value="SDB59607.1"/>
    <property type="molecule type" value="Genomic_DNA"/>
</dbReference>